<evidence type="ECO:0000256" key="1">
    <source>
        <dbReference type="SAM" id="Phobius"/>
    </source>
</evidence>
<feature type="transmembrane region" description="Helical" evidence="1">
    <location>
        <begin position="80"/>
        <end position="107"/>
    </location>
</feature>
<keyword evidence="1" id="KW-0472">Membrane</keyword>
<dbReference type="Proteomes" id="UP000249645">
    <property type="component" value="Unassembled WGS sequence"/>
</dbReference>
<reference evidence="2 3" key="1">
    <citation type="submission" date="2017-11" db="EMBL/GenBank/DDBJ databases">
        <title>Infants hospitalized years apart are colonized by the same room-sourced microbial strains.</title>
        <authorList>
            <person name="Brooks B."/>
            <person name="Olm M.R."/>
            <person name="Firek B.A."/>
            <person name="Baker R."/>
            <person name="Thomas B.C."/>
            <person name="Morowitz M.J."/>
            <person name="Banfield J.F."/>
        </authorList>
    </citation>
    <scope>NUCLEOTIDE SEQUENCE [LARGE SCALE GENOMIC DNA]</scope>
    <source>
        <strain evidence="2">S2_009_000_R2_76</strain>
    </source>
</reference>
<evidence type="ECO:0000313" key="2">
    <source>
        <dbReference type="EMBL" id="PZP42627.1"/>
    </source>
</evidence>
<evidence type="ECO:0000313" key="3">
    <source>
        <dbReference type="Proteomes" id="UP000249645"/>
    </source>
</evidence>
<protein>
    <recommendedName>
        <fullName evidence="4">YcxB-like protein domain-containing protein</fullName>
    </recommendedName>
</protein>
<dbReference type="EMBL" id="QFOI01000421">
    <property type="protein sequence ID" value="PZP42627.1"/>
    <property type="molecule type" value="Genomic_DNA"/>
</dbReference>
<comment type="caution">
    <text evidence="2">The sequence shown here is derived from an EMBL/GenBank/DDBJ whole genome shotgun (WGS) entry which is preliminary data.</text>
</comment>
<gene>
    <name evidence="2" type="ORF">DI598_16725</name>
</gene>
<evidence type="ECO:0008006" key="4">
    <source>
        <dbReference type="Google" id="ProtNLM"/>
    </source>
</evidence>
<organism evidence="2 3">
    <name type="scientific">Pseudopedobacter saltans</name>
    <dbReference type="NCBI Taxonomy" id="151895"/>
    <lineage>
        <taxon>Bacteria</taxon>
        <taxon>Pseudomonadati</taxon>
        <taxon>Bacteroidota</taxon>
        <taxon>Sphingobacteriia</taxon>
        <taxon>Sphingobacteriales</taxon>
        <taxon>Sphingobacteriaceae</taxon>
        <taxon>Pseudopedobacter</taxon>
    </lineage>
</organism>
<proteinExistence type="predicted"/>
<keyword evidence="1" id="KW-0812">Transmembrane</keyword>
<dbReference type="AlphaFoldDB" id="A0A2W5EM64"/>
<keyword evidence="1" id="KW-1133">Transmembrane helix</keyword>
<sequence>MDKNFEYVVTLRRNTVKPINIVCHMLMLLSLAAFTYALTKEWQYGIKDDYRLMAVTLFSFVWWMLIVFGKKRKPYFRIGFFIVAIGWFFEPMHKIYISIFYILAALLEKQVKFPAEIGIDEEGILFNTLPKKHYAWREIRNVVIKDNLLTIDFKSNKLLQKEVSDDVPYMMEQEFNAYCKGKLS</sequence>
<feature type="transmembrane region" description="Helical" evidence="1">
    <location>
        <begin position="21"/>
        <end position="38"/>
    </location>
</feature>
<feature type="transmembrane region" description="Helical" evidence="1">
    <location>
        <begin position="50"/>
        <end position="68"/>
    </location>
</feature>
<accession>A0A2W5EM64</accession>
<name>A0A2W5EM64_9SPHI</name>